<feature type="domain" description="F-BAR" evidence="9">
    <location>
        <begin position="35"/>
        <end position="315"/>
    </location>
</feature>
<dbReference type="InParanoid" id="A0A1S3JRF9"/>
<dbReference type="Pfam" id="PF00611">
    <property type="entry name" value="FCH"/>
    <property type="match status" value="1"/>
</dbReference>
<evidence type="ECO:0000256" key="5">
    <source>
        <dbReference type="PROSITE-ProRule" id="PRU01077"/>
    </source>
</evidence>
<feature type="compositionally biased region" description="Polar residues" evidence="6">
    <location>
        <begin position="1075"/>
        <end position="1086"/>
    </location>
</feature>
<feature type="compositionally biased region" description="Low complexity" evidence="6">
    <location>
        <begin position="1012"/>
        <end position="1022"/>
    </location>
</feature>
<dbReference type="PRINTS" id="PR01887">
    <property type="entry name" value="SPECTRNALPHA"/>
</dbReference>
<evidence type="ECO:0000313" key="11">
    <source>
        <dbReference type="RefSeq" id="XP_013412993.1"/>
    </source>
</evidence>
<dbReference type="SMART" id="SM00055">
    <property type="entry name" value="FCH"/>
    <property type="match status" value="1"/>
</dbReference>
<gene>
    <name evidence="11" type="primary">LOC106175501</name>
</gene>
<organism evidence="10 11">
    <name type="scientific">Lingula anatina</name>
    <name type="common">Brachiopod</name>
    <name type="synonym">Lingula unguis</name>
    <dbReference type="NCBI Taxonomy" id="7574"/>
    <lineage>
        <taxon>Eukaryota</taxon>
        <taxon>Metazoa</taxon>
        <taxon>Spiralia</taxon>
        <taxon>Lophotrochozoa</taxon>
        <taxon>Brachiopoda</taxon>
        <taxon>Linguliformea</taxon>
        <taxon>Lingulata</taxon>
        <taxon>Lingulida</taxon>
        <taxon>Linguloidea</taxon>
        <taxon>Lingulidae</taxon>
        <taxon>Lingula</taxon>
    </lineage>
</organism>
<dbReference type="GO" id="GO:0007165">
    <property type="term" value="P:signal transduction"/>
    <property type="evidence" value="ECO:0007669"/>
    <property type="project" value="InterPro"/>
</dbReference>
<dbReference type="PROSITE" id="PS50002">
    <property type="entry name" value="SH3"/>
    <property type="match status" value="1"/>
</dbReference>
<dbReference type="Pfam" id="PF00018">
    <property type="entry name" value="SH3_1"/>
    <property type="match status" value="1"/>
</dbReference>
<feature type="domain" description="Rho-GAP" evidence="8">
    <location>
        <begin position="498"/>
        <end position="686"/>
    </location>
</feature>
<keyword evidence="10" id="KW-1185">Reference proteome</keyword>
<feature type="compositionally biased region" description="Polar residues" evidence="6">
    <location>
        <begin position="885"/>
        <end position="906"/>
    </location>
</feature>
<dbReference type="InterPro" id="IPR036028">
    <property type="entry name" value="SH3-like_dom_sf"/>
</dbReference>
<keyword evidence="2" id="KW-0343">GTPase activation</keyword>
<evidence type="ECO:0000259" key="7">
    <source>
        <dbReference type="PROSITE" id="PS50002"/>
    </source>
</evidence>
<feature type="compositionally biased region" description="Polar residues" evidence="6">
    <location>
        <begin position="1028"/>
        <end position="1053"/>
    </location>
</feature>
<evidence type="ECO:0000256" key="1">
    <source>
        <dbReference type="ARBA" id="ARBA00022443"/>
    </source>
</evidence>
<dbReference type="FunFam" id="2.30.30.40:FF:000136">
    <property type="entry name" value="Rho GTPase activating protein 4"/>
    <property type="match status" value="1"/>
</dbReference>
<dbReference type="FunFam" id="1.10.555.10:FF:000026">
    <property type="entry name" value="Rho GTPase activating protein 4"/>
    <property type="match status" value="1"/>
</dbReference>
<keyword evidence="1 4" id="KW-0728">SH3 domain</keyword>
<name>A0A1S3JRF9_LINAN</name>
<dbReference type="PANTHER" id="PTHR14166">
    <property type="entry name" value="SLIT-ROBO RHO GTPASE ACTIVATING PROTEIN"/>
    <property type="match status" value="1"/>
</dbReference>
<dbReference type="SMART" id="SM00326">
    <property type="entry name" value="SH3"/>
    <property type="match status" value="1"/>
</dbReference>
<evidence type="ECO:0000256" key="3">
    <source>
        <dbReference type="ARBA" id="ARBA00023054"/>
    </source>
</evidence>
<dbReference type="RefSeq" id="XP_013412993.1">
    <property type="nucleotide sequence ID" value="XM_013557539.1"/>
</dbReference>
<dbReference type="KEGG" id="lak:106175501"/>
<evidence type="ECO:0000259" key="9">
    <source>
        <dbReference type="PROSITE" id="PS51741"/>
    </source>
</evidence>
<dbReference type="Gene3D" id="2.30.30.40">
    <property type="entry name" value="SH3 Domains"/>
    <property type="match status" value="1"/>
</dbReference>
<feature type="domain" description="SH3" evidence="7">
    <location>
        <begin position="752"/>
        <end position="811"/>
    </location>
</feature>
<feature type="compositionally biased region" description="Low complexity" evidence="6">
    <location>
        <begin position="1146"/>
        <end position="1166"/>
    </location>
</feature>
<dbReference type="GeneID" id="106175501"/>
<keyword evidence="3 5" id="KW-0175">Coiled coil</keyword>
<protein>
    <submittedName>
        <fullName evidence="11">SLIT-ROBO Rho GTPase-activating protein 1 isoform X1</fullName>
    </submittedName>
</protein>
<dbReference type="Gene3D" id="1.10.555.10">
    <property type="entry name" value="Rho GTPase activation protein"/>
    <property type="match status" value="1"/>
</dbReference>
<reference evidence="11" key="1">
    <citation type="submission" date="2025-08" db="UniProtKB">
        <authorList>
            <consortium name="RefSeq"/>
        </authorList>
    </citation>
    <scope>IDENTIFICATION</scope>
    <source>
        <tissue evidence="11">Gonads</tissue>
    </source>
</reference>
<evidence type="ECO:0000259" key="8">
    <source>
        <dbReference type="PROSITE" id="PS50238"/>
    </source>
</evidence>
<sequence length="1166" mass="130951">MEGGSIEISRPKGLARNTSLRVSKRTRTQKQDLATHIRQQLNEQLKCLDLRLENQMAMVAEIQDFFKKRAEVEQEYSRNLDRLVKQVMVRHKADKQRRESWHLYSTYTCWQHLLAMTKKQSKDHGTVGDIYGNIMVQRLSEVMEDAQRMYKAYRDIGVDSHEEILSMLNKLQTAMKTYHIYYNESKQAENKLKTAESQKVKVEQHAGKSGLPSRKYRSIEKQAEKRQNKYQENKLKALKSRNEYLLTIDAANAALHKYSVDDLSDLLDGMDYGYHAAMARLMMTTLSVEENVKNSHKFAIDLLNKGITDVGDARLDKKKFLESNSTIFALPKKFEFQAHKGDEVIQVSAQKSVQDELVQRYDQLSKRLEELKLENDEVWKSLEAADKTLMEMITSQEYDVTPYFQDPQKVPPKSPSEVAKLKSNRSDIEVYYLEKFKEYVLGSNKVARLQAQHTSIQKALGEGVKIGQTTRPPSLPPKPRKRRIGKAPTVGQPKLFGGSIEEYAEVTGVDVPLIIRSCVRIINLYGMHNQGVFRVSGSQLEINEFKAAFEKGEDPLIEMTDNISINSVAGVLKLYFRELREPIFPTQMFDALIDCTRIDNVKDSITRLRELITQLPRPVFVVLRYLFSFLNHLSEFSDENMMDPYNLAICFGPTLLPVPGDKDPVTYQSYVNDLIKLILSHQEEIFPNDDGGTVYERMMMEEGSHRCSQYLGDRELAELSDEEDEVDDDVVSEDDHLLVQAFLNKLWTITEPEVTEAVALYDFEGRTGRELSFKKGDQLLLYSQVSSDWWDGYFNGKEGLIPDKYIKIAQTPRDFELTRQVSQNDKRRSTESLPAKTYSASGPKVDEPLTVGPLDKSVSQPNISVDRTDRRQHHHSRQDSSDQSLGSITSKSTDSVSLSELSLTSGDSKDNSTDDLERDLDHALSEVMTQVESLGKQEEGLEGGRRDSGGRGDVMPLGKNSERTRSESGTSSSFGPQANRKFTIPPNPKHTPDLVLDLPPDAKDTESPSPPQDQSDPDSPTSGAETFAKSNQCTLKKGMSNSMPRSLTHTSTFRAGMDVVGEQGDVREGGVVKRSVSTSATISARTGRSLPPAYRESPERSVPSPTPSMEKASSPGPAVAPKPSIKARPPVMKKPPKPGYLKLRGESPSSPADGSSSSPTGGPTAL</sequence>
<dbReference type="FunFam" id="1.20.1270.60:FF:000094">
    <property type="entry name" value="SLIT-ROBO Rho GTPase-activating 2 protein"/>
    <property type="match status" value="1"/>
</dbReference>
<feature type="region of interest" description="Disordered" evidence="6">
    <location>
        <begin position="930"/>
        <end position="1166"/>
    </location>
</feature>
<dbReference type="GO" id="GO:0005096">
    <property type="term" value="F:GTPase activator activity"/>
    <property type="evidence" value="ECO:0007669"/>
    <property type="project" value="UniProtKB-KW"/>
</dbReference>
<dbReference type="PROSITE" id="PS50238">
    <property type="entry name" value="RHOGAP"/>
    <property type="match status" value="1"/>
</dbReference>
<feature type="region of interest" description="Disordered" evidence="6">
    <location>
        <begin position="201"/>
        <end position="228"/>
    </location>
</feature>
<dbReference type="InterPro" id="IPR027267">
    <property type="entry name" value="AH/BAR_dom_sf"/>
</dbReference>
<accession>A0A1S3JRF9</accession>
<evidence type="ECO:0000313" key="10">
    <source>
        <dbReference type="Proteomes" id="UP000085678"/>
    </source>
</evidence>
<dbReference type="STRING" id="7574.A0A1S3JRF9"/>
<dbReference type="InterPro" id="IPR031160">
    <property type="entry name" value="F_BAR_dom"/>
</dbReference>
<dbReference type="OrthoDB" id="5981864at2759"/>
<dbReference type="InterPro" id="IPR051627">
    <property type="entry name" value="SLIT-ROBO_RhoGAP"/>
</dbReference>
<dbReference type="CDD" id="cd07656">
    <property type="entry name" value="F-BAR_srGAP"/>
    <property type="match status" value="1"/>
</dbReference>
<feature type="compositionally biased region" description="Basic and acidic residues" evidence="6">
    <location>
        <begin position="935"/>
        <end position="950"/>
    </location>
</feature>
<dbReference type="Gene3D" id="1.20.1270.60">
    <property type="entry name" value="Arfaptin homology (AH) domain/BAR domain"/>
    <property type="match status" value="1"/>
</dbReference>
<dbReference type="SUPFAM" id="SSF103657">
    <property type="entry name" value="BAR/IMD domain-like"/>
    <property type="match status" value="1"/>
</dbReference>
<dbReference type="Proteomes" id="UP000085678">
    <property type="component" value="Unplaced"/>
</dbReference>
<dbReference type="InterPro" id="IPR000198">
    <property type="entry name" value="RhoGAP_dom"/>
</dbReference>
<dbReference type="InterPro" id="IPR008936">
    <property type="entry name" value="Rho_GTPase_activation_prot"/>
</dbReference>
<feature type="region of interest" description="Disordered" evidence="6">
    <location>
        <begin position="817"/>
        <end position="915"/>
    </location>
</feature>
<dbReference type="SMART" id="SM00324">
    <property type="entry name" value="RhoGAP"/>
    <property type="match status" value="1"/>
</dbReference>
<dbReference type="PRINTS" id="PR00452">
    <property type="entry name" value="SH3DOMAIN"/>
</dbReference>
<dbReference type="AlphaFoldDB" id="A0A1S3JRF9"/>
<evidence type="ECO:0000256" key="2">
    <source>
        <dbReference type="ARBA" id="ARBA00022468"/>
    </source>
</evidence>
<feature type="compositionally biased region" description="Basic and acidic residues" evidence="6">
    <location>
        <begin position="217"/>
        <end position="228"/>
    </location>
</feature>
<evidence type="ECO:0000256" key="6">
    <source>
        <dbReference type="SAM" id="MobiDB-lite"/>
    </source>
</evidence>
<dbReference type="PROSITE" id="PS51741">
    <property type="entry name" value="F_BAR"/>
    <property type="match status" value="1"/>
</dbReference>
<feature type="region of interest" description="Disordered" evidence="6">
    <location>
        <begin position="462"/>
        <end position="488"/>
    </location>
</feature>
<dbReference type="SUPFAM" id="SSF50044">
    <property type="entry name" value="SH3-domain"/>
    <property type="match status" value="1"/>
</dbReference>
<dbReference type="SUPFAM" id="SSF48350">
    <property type="entry name" value="GTPase activation domain, GAP"/>
    <property type="match status" value="1"/>
</dbReference>
<evidence type="ECO:0000256" key="4">
    <source>
        <dbReference type="PROSITE-ProRule" id="PRU00192"/>
    </source>
</evidence>
<dbReference type="InterPro" id="IPR001060">
    <property type="entry name" value="FCH_dom"/>
</dbReference>
<proteinExistence type="predicted"/>
<dbReference type="InterPro" id="IPR001452">
    <property type="entry name" value="SH3_domain"/>
</dbReference>
<dbReference type="Pfam" id="PF00620">
    <property type="entry name" value="RhoGAP"/>
    <property type="match status" value="1"/>
</dbReference>